<proteinExistence type="evidence at transcript level"/>
<keyword evidence="2" id="KW-1184">Jasmonic acid signaling pathway</keyword>
<dbReference type="GO" id="GO:0005634">
    <property type="term" value="C:nucleus"/>
    <property type="evidence" value="ECO:0007669"/>
    <property type="project" value="UniProtKB-SubCell"/>
</dbReference>
<evidence type="ECO:0000313" key="5">
    <source>
        <dbReference type="EMBL" id="AVA18020.1"/>
    </source>
</evidence>
<dbReference type="SMART" id="SM00979">
    <property type="entry name" value="TIFY"/>
    <property type="match status" value="1"/>
</dbReference>
<dbReference type="EMBL" id="MG755188">
    <property type="protein sequence ID" value="AVA18020.1"/>
    <property type="molecule type" value="mRNA"/>
</dbReference>
<dbReference type="PANTHER" id="PTHR33077:SF61">
    <property type="entry name" value="PROTEIN TIFY 3A-RELATED"/>
    <property type="match status" value="1"/>
</dbReference>
<accession>A0A2L0W148</accession>
<dbReference type="GO" id="GO:2000022">
    <property type="term" value="P:regulation of jasmonic acid mediated signaling pathway"/>
    <property type="evidence" value="ECO:0007669"/>
    <property type="project" value="UniProtKB-UniRule"/>
</dbReference>
<dbReference type="InterPro" id="IPR040390">
    <property type="entry name" value="TIFY/JAZ"/>
</dbReference>
<dbReference type="InterPro" id="IPR018467">
    <property type="entry name" value="CCT_CS"/>
</dbReference>
<keyword evidence="2" id="KW-0539">Nucleus</keyword>
<feature type="domain" description="Tify" evidence="4">
    <location>
        <begin position="98"/>
        <end position="133"/>
    </location>
</feature>
<protein>
    <recommendedName>
        <fullName evidence="2">Protein TIFY</fullName>
    </recommendedName>
    <alternativeName>
        <fullName evidence="2">Jasmonate ZIM domain-containing protein</fullName>
    </alternativeName>
</protein>
<dbReference type="Pfam" id="PF09425">
    <property type="entry name" value="Jas_motif"/>
    <property type="match status" value="1"/>
</dbReference>
<dbReference type="GO" id="GO:0009611">
    <property type="term" value="P:response to wounding"/>
    <property type="evidence" value="ECO:0007669"/>
    <property type="project" value="UniProtKB-UniRule"/>
</dbReference>
<dbReference type="Pfam" id="PF06200">
    <property type="entry name" value="tify"/>
    <property type="match status" value="1"/>
</dbReference>
<comment type="function">
    <text evidence="2">Repressor of jasmonate responses.</text>
</comment>
<organism evidence="5">
    <name type="scientific">Euphorbia lathyris</name>
    <name type="common">Caper spurge</name>
    <dbReference type="NCBI Taxonomy" id="212925"/>
    <lineage>
        <taxon>Eukaryota</taxon>
        <taxon>Viridiplantae</taxon>
        <taxon>Streptophyta</taxon>
        <taxon>Embryophyta</taxon>
        <taxon>Tracheophyta</taxon>
        <taxon>Spermatophyta</taxon>
        <taxon>Magnoliopsida</taxon>
        <taxon>eudicotyledons</taxon>
        <taxon>Gunneridae</taxon>
        <taxon>Pentapetalae</taxon>
        <taxon>rosids</taxon>
        <taxon>fabids</taxon>
        <taxon>Malpighiales</taxon>
        <taxon>Euphorbiaceae</taxon>
        <taxon>Euphorbioideae</taxon>
        <taxon>Euphorbieae</taxon>
        <taxon>Euphorbia</taxon>
        <taxon>Euphorbia subgen. Esula</taxon>
        <taxon>Euphorbia sect. Lathyris</taxon>
    </lineage>
</organism>
<evidence type="ECO:0000256" key="3">
    <source>
        <dbReference type="SAM" id="MobiDB-lite"/>
    </source>
</evidence>
<comment type="similarity">
    <text evidence="1 2">Belongs to the TIFY/JAZ family.</text>
</comment>
<feature type="region of interest" description="Disordered" evidence="3">
    <location>
        <begin position="140"/>
        <end position="159"/>
    </location>
</feature>
<dbReference type="PROSITE" id="PS51320">
    <property type="entry name" value="TIFY"/>
    <property type="match status" value="1"/>
</dbReference>
<evidence type="ECO:0000256" key="2">
    <source>
        <dbReference type="RuleBase" id="RU369065"/>
    </source>
</evidence>
<comment type="domain">
    <text evidence="2">The jas domain is required for interaction with COI1.</text>
</comment>
<dbReference type="PANTHER" id="PTHR33077">
    <property type="entry name" value="PROTEIN TIFY 4A-RELATED-RELATED"/>
    <property type="match status" value="1"/>
</dbReference>
<dbReference type="AlphaFoldDB" id="A0A2L0W148"/>
<reference evidence="5" key="1">
    <citation type="submission" date="2018-01" db="EMBL/GenBank/DDBJ databases">
        <authorList>
            <person name="Gaut B.S."/>
            <person name="Morton B.R."/>
            <person name="Clegg M.T."/>
            <person name="Duvall M.R."/>
        </authorList>
    </citation>
    <scope>NUCLEOTIDE SEQUENCE</scope>
    <source>
        <strain evidence="5">LC-001-009</strain>
    </source>
</reference>
<name>A0A2L0W148_EUPLT</name>
<feature type="region of interest" description="Disordered" evidence="3">
    <location>
        <begin position="204"/>
        <end position="246"/>
    </location>
</feature>
<evidence type="ECO:0000256" key="1">
    <source>
        <dbReference type="ARBA" id="ARBA00008614"/>
    </source>
</evidence>
<evidence type="ECO:0000259" key="4">
    <source>
        <dbReference type="PROSITE" id="PS51320"/>
    </source>
</evidence>
<comment type="subcellular location">
    <subcellularLocation>
        <location evidence="2">Nucleus</location>
    </subcellularLocation>
</comment>
<dbReference type="GO" id="GO:0031347">
    <property type="term" value="P:regulation of defense response"/>
    <property type="evidence" value="ECO:0007669"/>
    <property type="project" value="UniProtKB-UniRule"/>
</dbReference>
<sequence length="255" mass="27531">MSQILCVFRRRRRKKKKAKKNQWVLVFDLDMMDPQPDSYEEVKVKDMEQVKKEEELILPPISAANGDQTFESFKEGVLRLANGGSRSIPVAACGPTAATPAPDQLTIFYSGSVVVFNAIPAEKVREIMLMAASAAASVKPSDVKKAAPGSPAGNSPVLLRSPSLQSATNVLPSTPIQQGSALCKLHAELPIARRHSLQRFFEKRRDRLGSKSPYPSPLAEKKVETTKPGFSGEVSADAGCFGKSAGPEKVVANLA</sequence>
<dbReference type="InterPro" id="IPR010399">
    <property type="entry name" value="Tify_dom"/>
</dbReference>